<dbReference type="GO" id="GO:0000160">
    <property type="term" value="P:phosphorelay signal transduction system"/>
    <property type="evidence" value="ECO:0007669"/>
    <property type="project" value="InterPro"/>
</dbReference>
<feature type="domain" description="Response regulatory" evidence="3">
    <location>
        <begin position="8"/>
        <end position="123"/>
    </location>
</feature>
<name>A0A7W7ZDI4_9BACT</name>
<dbReference type="SMART" id="SM00448">
    <property type="entry name" value="REC"/>
    <property type="match status" value="1"/>
</dbReference>
<evidence type="ECO:0000259" key="3">
    <source>
        <dbReference type="PROSITE" id="PS50110"/>
    </source>
</evidence>
<dbReference type="InterPro" id="IPR050595">
    <property type="entry name" value="Bact_response_regulator"/>
</dbReference>
<dbReference type="PANTHER" id="PTHR44591">
    <property type="entry name" value="STRESS RESPONSE REGULATOR PROTEIN 1"/>
    <property type="match status" value="1"/>
</dbReference>
<dbReference type="PROSITE" id="PS50110">
    <property type="entry name" value="RESPONSE_REGULATORY"/>
    <property type="match status" value="1"/>
</dbReference>
<evidence type="ECO:0000313" key="5">
    <source>
        <dbReference type="Proteomes" id="UP000540989"/>
    </source>
</evidence>
<comment type="caution">
    <text evidence="4">The sequence shown here is derived from an EMBL/GenBank/DDBJ whole genome shotgun (WGS) entry which is preliminary data.</text>
</comment>
<proteinExistence type="predicted"/>
<dbReference type="AlphaFoldDB" id="A0A7W7ZDI4"/>
<evidence type="ECO:0000313" key="4">
    <source>
        <dbReference type="EMBL" id="MBB5057817.1"/>
    </source>
</evidence>
<dbReference type="Gene3D" id="3.40.50.2300">
    <property type="match status" value="1"/>
</dbReference>
<dbReference type="EMBL" id="JACHIP010000003">
    <property type="protein sequence ID" value="MBB5057817.1"/>
    <property type="molecule type" value="Genomic_DNA"/>
</dbReference>
<sequence>MTNTHSPTILLIDDNAIQAATRQTILKRVGYFVIAVLSPQRALEQMRAGEFAGDISLVITDHIMPGMNGAAFVRFMRETHPDLPVLVISGLMEAEAEYADLNIVFRLKPLLPDSLLATVHSMLHSPEEGDSLSPA</sequence>
<dbReference type="InterPro" id="IPR011006">
    <property type="entry name" value="CheY-like_superfamily"/>
</dbReference>
<gene>
    <name evidence="4" type="ORF">HDF16_002523</name>
</gene>
<dbReference type="RefSeq" id="WP_221312700.1">
    <property type="nucleotide sequence ID" value="NZ_JACHIP010000003.1"/>
</dbReference>
<dbReference type="Pfam" id="PF00072">
    <property type="entry name" value="Response_reg"/>
    <property type="match status" value="1"/>
</dbReference>
<organism evidence="4 5">
    <name type="scientific">Granulicella aggregans</name>
    <dbReference type="NCBI Taxonomy" id="474949"/>
    <lineage>
        <taxon>Bacteria</taxon>
        <taxon>Pseudomonadati</taxon>
        <taxon>Acidobacteriota</taxon>
        <taxon>Terriglobia</taxon>
        <taxon>Terriglobales</taxon>
        <taxon>Acidobacteriaceae</taxon>
        <taxon>Granulicella</taxon>
    </lineage>
</organism>
<dbReference type="InterPro" id="IPR001789">
    <property type="entry name" value="Sig_transdc_resp-reg_receiver"/>
</dbReference>
<keyword evidence="5" id="KW-1185">Reference proteome</keyword>
<feature type="modified residue" description="4-aspartylphosphate" evidence="2">
    <location>
        <position position="61"/>
    </location>
</feature>
<reference evidence="4 5" key="1">
    <citation type="submission" date="2020-08" db="EMBL/GenBank/DDBJ databases">
        <title>Genomic Encyclopedia of Type Strains, Phase IV (KMG-V): Genome sequencing to study the core and pangenomes of soil and plant-associated prokaryotes.</title>
        <authorList>
            <person name="Whitman W."/>
        </authorList>
    </citation>
    <scope>NUCLEOTIDE SEQUENCE [LARGE SCALE GENOMIC DNA]</scope>
    <source>
        <strain evidence="4 5">M8UP14</strain>
    </source>
</reference>
<evidence type="ECO:0000256" key="2">
    <source>
        <dbReference type="PROSITE-ProRule" id="PRU00169"/>
    </source>
</evidence>
<dbReference type="SUPFAM" id="SSF52172">
    <property type="entry name" value="CheY-like"/>
    <property type="match status" value="1"/>
</dbReference>
<dbReference type="CDD" id="cd00156">
    <property type="entry name" value="REC"/>
    <property type="match status" value="1"/>
</dbReference>
<protein>
    <submittedName>
        <fullName evidence="4">CheY-like chemotaxis protein</fullName>
    </submittedName>
</protein>
<accession>A0A7W7ZDI4</accession>
<keyword evidence="1 2" id="KW-0597">Phosphoprotein</keyword>
<evidence type="ECO:0000256" key="1">
    <source>
        <dbReference type="ARBA" id="ARBA00022553"/>
    </source>
</evidence>
<dbReference type="PANTHER" id="PTHR44591:SF3">
    <property type="entry name" value="RESPONSE REGULATORY DOMAIN-CONTAINING PROTEIN"/>
    <property type="match status" value="1"/>
</dbReference>
<dbReference type="Proteomes" id="UP000540989">
    <property type="component" value="Unassembled WGS sequence"/>
</dbReference>